<evidence type="ECO:0000256" key="1">
    <source>
        <dbReference type="SAM" id="MobiDB-lite"/>
    </source>
</evidence>
<dbReference type="RefSeq" id="XP_004349598.1">
    <property type="nucleotide sequence ID" value="XM_004349548.1"/>
</dbReference>
<evidence type="ECO:0000313" key="2">
    <source>
        <dbReference type="EMBL" id="ELR22510.1"/>
    </source>
</evidence>
<protein>
    <submittedName>
        <fullName evidence="2">Uncharacterized protein</fullName>
    </submittedName>
</protein>
<dbReference type="EMBL" id="KB007883">
    <property type="protein sequence ID" value="ELR22510.1"/>
    <property type="molecule type" value="Genomic_DNA"/>
</dbReference>
<feature type="compositionally biased region" description="Low complexity" evidence="1">
    <location>
        <begin position="131"/>
        <end position="146"/>
    </location>
</feature>
<dbReference type="AlphaFoldDB" id="L8HBC9"/>
<reference evidence="2 3" key="1">
    <citation type="journal article" date="2013" name="Genome Biol.">
        <title>Genome of Acanthamoeba castellanii highlights extensive lateral gene transfer and early evolution of tyrosine kinase signaling.</title>
        <authorList>
            <person name="Clarke M."/>
            <person name="Lohan A.J."/>
            <person name="Liu B."/>
            <person name="Lagkouvardos I."/>
            <person name="Roy S."/>
            <person name="Zafar N."/>
            <person name="Bertelli C."/>
            <person name="Schilde C."/>
            <person name="Kianianmomeni A."/>
            <person name="Burglin T.R."/>
            <person name="Frech C."/>
            <person name="Turcotte B."/>
            <person name="Kopec K.O."/>
            <person name="Synnott J.M."/>
            <person name="Choo C."/>
            <person name="Paponov I."/>
            <person name="Finkler A."/>
            <person name="Soon Heng Tan C."/>
            <person name="Hutchins A.P."/>
            <person name="Weinmeier T."/>
            <person name="Rattei T."/>
            <person name="Chu J.S."/>
            <person name="Gimenez G."/>
            <person name="Irimia M."/>
            <person name="Rigden D.J."/>
            <person name="Fitzpatrick D.A."/>
            <person name="Lorenzo-Morales J."/>
            <person name="Bateman A."/>
            <person name="Chiu C.H."/>
            <person name="Tang P."/>
            <person name="Hegemann P."/>
            <person name="Fromm H."/>
            <person name="Raoult D."/>
            <person name="Greub G."/>
            <person name="Miranda-Saavedra D."/>
            <person name="Chen N."/>
            <person name="Nash P."/>
            <person name="Ginger M.L."/>
            <person name="Horn M."/>
            <person name="Schaap P."/>
            <person name="Caler L."/>
            <person name="Loftus B."/>
        </authorList>
    </citation>
    <scope>NUCLEOTIDE SEQUENCE [LARGE SCALE GENOMIC DNA]</scope>
    <source>
        <strain evidence="2 3">Neff</strain>
    </source>
</reference>
<proteinExistence type="predicted"/>
<keyword evidence="3" id="KW-1185">Reference proteome</keyword>
<sequence length="302" mass="32092">MRIKLSSTPWVVPTTVDRRLGDGPETIIPKLQRLNQASAGAGPSPPTSPFAGVSPSRSPYGGPLSPLASTPSASTQRSTSSASAGLDMYVVLRPPSRDADRFDMPVHIVEDPSVLPIQPPAPVREEVVTRPSTSAPFTSSSSTPFAHHQPEHTRSIMATPGKQIFKSPDASFAHGGKSASHIHAPTPAPSSSASSFRSPPQQPGFLSPQQQLGFLSPQQQSGFLHPYQQPQPQPQPSILLSPTRLSSAFPQPPPSTTRKRVTFSASVEDTPSRGPMNKPAPIQQSFLSPSAGPSDYRYGSPY</sequence>
<feature type="region of interest" description="Disordered" evidence="1">
    <location>
        <begin position="32"/>
        <end position="88"/>
    </location>
</feature>
<organism evidence="2 3">
    <name type="scientific">Acanthamoeba castellanii (strain ATCC 30010 / Neff)</name>
    <dbReference type="NCBI Taxonomy" id="1257118"/>
    <lineage>
        <taxon>Eukaryota</taxon>
        <taxon>Amoebozoa</taxon>
        <taxon>Discosea</taxon>
        <taxon>Longamoebia</taxon>
        <taxon>Centramoebida</taxon>
        <taxon>Acanthamoebidae</taxon>
        <taxon>Acanthamoeba</taxon>
    </lineage>
</organism>
<evidence type="ECO:0000313" key="3">
    <source>
        <dbReference type="Proteomes" id="UP000011083"/>
    </source>
</evidence>
<accession>L8HBC9</accession>
<gene>
    <name evidence="2" type="ORF">ACA1_142000</name>
</gene>
<feature type="compositionally biased region" description="Low complexity" evidence="1">
    <location>
        <begin position="61"/>
        <end position="84"/>
    </location>
</feature>
<feature type="compositionally biased region" description="Polar residues" evidence="1">
    <location>
        <begin position="238"/>
        <end position="249"/>
    </location>
</feature>
<name>L8HBC9_ACACF</name>
<feature type="compositionally biased region" description="Low complexity" evidence="1">
    <location>
        <begin position="178"/>
        <end position="228"/>
    </location>
</feature>
<dbReference type="VEuPathDB" id="AmoebaDB:ACA1_142000"/>
<dbReference type="Proteomes" id="UP000011083">
    <property type="component" value="Unassembled WGS sequence"/>
</dbReference>
<dbReference type="KEGG" id="acan:ACA1_142000"/>
<dbReference type="GeneID" id="14923437"/>
<feature type="region of interest" description="Disordered" evidence="1">
    <location>
        <begin position="113"/>
        <end position="302"/>
    </location>
</feature>